<dbReference type="SUPFAM" id="SSF52540">
    <property type="entry name" value="P-loop containing nucleoside triphosphate hydrolases"/>
    <property type="match status" value="1"/>
</dbReference>
<dbReference type="InterPro" id="IPR027417">
    <property type="entry name" value="P-loop_NTPase"/>
</dbReference>
<feature type="domain" description="ABC transmembrane type-1" evidence="9">
    <location>
        <begin position="17"/>
        <end position="299"/>
    </location>
</feature>
<dbReference type="EMBL" id="CP120733">
    <property type="protein sequence ID" value="WFD09811.1"/>
    <property type="molecule type" value="Genomic_DNA"/>
</dbReference>
<dbReference type="PANTHER" id="PTHR43394:SF1">
    <property type="entry name" value="ATP-BINDING CASSETTE SUB-FAMILY B MEMBER 10, MITOCHONDRIAL"/>
    <property type="match status" value="1"/>
</dbReference>
<evidence type="ECO:0000259" key="9">
    <source>
        <dbReference type="PROSITE" id="PS50929"/>
    </source>
</evidence>
<dbReference type="SUPFAM" id="SSF90123">
    <property type="entry name" value="ABC transporter transmembrane region"/>
    <property type="match status" value="1"/>
</dbReference>
<keyword evidence="6 7" id="KW-0472">Membrane</keyword>
<evidence type="ECO:0000313" key="10">
    <source>
        <dbReference type="EMBL" id="WFD09811.1"/>
    </source>
</evidence>
<dbReference type="SMART" id="SM00382">
    <property type="entry name" value="AAA"/>
    <property type="match status" value="1"/>
</dbReference>
<evidence type="ECO:0000313" key="11">
    <source>
        <dbReference type="Proteomes" id="UP001222800"/>
    </source>
</evidence>
<evidence type="ECO:0000256" key="2">
    <source>
        <dbReference type="ARBA" id="ARBA00022692"/>
    </source>
</evidence>
<evidence type="ECO:0000259" key="8">
    <source>
        <dbReference type="PROSITE" id="PS50893"/>
    </source>
</evidence>
<feature type="transmembrane region" description="Helical" evidence="7">
    <location>
        <begin position="12"/>
        <end position="33"/>
    </location>
</feature>
<keyword evidence="5 7" id="KW-1133">Transmembrane helix</keyword>
<keyword evidence="4 10" id="KW-0067">ATP-binding</keyword>
<protein>
    <submittedName>
        <fullName evidence="10">ABC transporter ATP-binding protein</fullName>
    </submittedName>
</protein>
<keyword evidence="2 7" id="KW-0812">Transmembrane</keyword>
<comment type="subcellular location">
    <subcellularLocation>
        <location evidence="1">Cell membrane</location>
        <topology evidence="1">Multi-pass membrane protein</topology>
    </subcellularLocation>
</comment>
<evidence type="ECO:0000256" key="4">
    <source>
        <dbReference type="ARBA" id="ARBA00022840"/>
    </source>
</evidence>
<dbReference type="PANTHER" id="PTHR43394">
    <property type="entry name" value="ATP-DEPENDENT PERMEASE MDL1, MITOCHONDRIAL"/>
    <property type="match status" value="1"/>
</dbReference>
<evidence type="ECO:0000256" key="1">
    <source>
        <dbReference type="ARBA" id="ARBA00004651"/>
    </source>
</evidence>
<sequence>MIKEFIKYYKPHRSLFILDFTCAFIMSLMNLVFPVFTKKIIDDLLPSGNMKKIMYFGILLLTLYILRAILQFIVDYWGHTLGVRIEYDMRRKLFKHINKLSFSYFDKVKTGQIMSRIVNDLNQISELAHHGPEDLFIALVTFLGSFFIMLTLNIKMTLVIFSMIPIMLTFAIIKNRELKKSFKDLRVKVGEINAQAEDSISGIRVVKAFNNEEYEEAKFDIGNKSFKETKQKSYKVLGQFFSGITFFSNMINLVVLMYGSYLIYNKELTTGDLVGFLLYVSMFLQPIRKITALIENYQRGMAGFGRFIEIMNIDPEIKEKEDAVVIDKLKGNIEFYDVGFGYNNNKSILTGINMSVRSGQTIAIVGPSGAGKTTLLRLIPRFYEVSSGDIKIDSISIKDMKISDLRKNIGVVEQDVFLFSGTIKENILYGKYDATDEEIIEAAKKANAHEFIVALENGYDTYIGQRGVRLSGGQKQRIAITRIFLKNPPILILDEATSALDTQTERIIQKSLYDLSKNRTTLVIAHRLTTIKNADKIIVLTNDGITECGSHEELIDQDGIYSDLYKLQFEDIYEY</sequence>
<dbReference type="Pfam" id="PF00664">
    <property type="entry name" value="ABC_membrane"/>
    <property type="match status" value="1"/>
</dbReference>
<evidence type="ECO:0000256" key="6">
    <source>
        <dbReference type="ARBA" id="ARBA00023136"/>
    </source>
</evidence>
<dbReference type="Pfam" id="PF00005">
    <property type="entry name" value="ABC_tran"/>
    <property type="match status" value="1"/>
</dbReference>
<dbReference type="Proteomes" id="UP001222800">
    <property type="component" value="Chromosome"/>
</dbReference>
<feature type="transmembrane region" description="Helical" evidence="7">
    <location>
        <begin position="158"/>
        <end position="173"/>
    </location>
</feature>
<gene>
    <name evidence="10" type="ORF">P4S50_15640</name>
</gene>
<keyword evidence="3" id="KW-0547">Nucleotide-binding</keyword>
<dbReference type="InterPro" id="IPR003439">
    <property type="entry name" value="ABC_transporter-like_ATP-bd"/>
</dbReference>
<organism evidence="10 11">
    <name type="scientific">Tepidibacter hydrothermalis</name>
    <dbReference type="NCBI Taxonomy" id="3036126"/>
    <lineage>
        <taxon>Bacteria</taxon>
        <taxon>Bacillati</taxon>
        <taxon>Bacillota</taxon>
        <taxon>Clostridia</taxon>
        <taxon>Peptostreptococcales</taxon>
        <taxon>Peptostreptococcaceae</taxon>
        <taxon>Tepidibacter</taxon>
    </lineage>
</organism>
<dbReference type="CDD" id="cd18549">
    <property type="entry name" value="ABC_6TM_YwjA_like"/>
    <property type="match status" value="1"/>
</dbReference>
<reference evidence="10 11" key="1">
    <citation type="submission" date="2023-03" db="EMBL/GenBank/DDBJ databases">
        <title>Complete genome sequence of Tepidibacter sp. SWIR-1, isolated from a deep-sea hydrothermal vent.</title>
        <authorList>
            <person name="Li X."/>
        </authorList>
    </citation>
    <scope>NUCLEOTIDE SEQUENCE [LARGE SCALE GENOMIC DNA]</scope>
    <source>
        <strain evidence="10 11">SWIR-1</strain>
    </source>
</reference>
<dbReference type="GO" id="GO:0005524">
    <property type="term" value="F:ATP binding"/>
    <property type="evidence" value="ECO:0007669"/>
    <property type="project" value="UniProtKB-KW"/>
</dbReference>
<proteinExistence type="predicted"/>
<dbReference type="PROSITE" id="PS50893">
    <property type="entry name" value="ABC_TRANSPORTER_2"/>
    <property type="match status" value="1"/>
</dbReference>
<feature type="transmembrane region" description="Helical" evidence="7">
    <location>
        <begin position="53"/>
        <end position="74"/>
    </location>
</feature>
<evidence type="ECO:0000256" key="5">
    <source>
        <dbReference type="ARBA" id="ARBA00022989"/>
    </source>
</evidence>
<feature type="transmembrane region" description="Helical" evidence="7">
    <location>
        <begin position="240"/>
        <end position="264"/>
    </location>
</feature>
<keyword evidence="11" id="KW-1185">Reference proteome</keyword>
<evidence type="ECO:0000256" key="3">
    <source>
        <dbReference type="ARBA" id="ARBA00022741"/>
    </source>
</evidence>
<evidence type="ECO:0000256" key="7">
    <source>
        <dbReference type="SAM" id="Phobius"/>
    </source>
</evidence>
<name>A0ABY8EAI6_9FIRM</name>
<dbReference type="InterPro" id="IPR036640">
    <property type="entry name" value="ABC1_TM_sf"/>
</dbReference>
<dbReference type="Gene3D" id="1.20.1560.10">
    <property type="entry name" value="ABC transporter type 1, transmembrane domain"/>
    <property type="match status" value="1"/>
</dbReference>
<accession>A0ABY8EAI6</accession>
<feature type="transmembrane region" description="Helical" evidence="7">
    <location>
        <begin position="135"/>
        <end position="152"/>
    </location>
</feature>
<dbReference type="InterPro" id="IPR011527">
    <property type="entry name" value="ABC1_TM_dom"/>
</dbReference>
<dbReference type="InterPro" id="IPR003593">
    <property type="entry name" value="AAA+_ATPase"/>
</dbReference>
<dbReference type="PROSITE" id="PS50929">
    <property type="entry name" value="ABC_TM1F"/>
    <property type="match status" value="1"/>
</dbReference>
<dbReference type="RefSeq" id="WP_277731762.1">
    <property type="nucleotide sequence ID" value="NZ_CP120733.1"/>
</dbReference>
<feature type="domain" description="ABC transporter" evidence="8">
    <location>
        <begin position="333"/>
        <end position="567"/>
    </location>
</feature>
<dbReference type="InterPro" id="IPR039421">
    <property type="entry name" value="Type_1_exporter"/>
</dbReference>
<dbReference type="Gene3D" id="3.40.50.300">
    <property type="entry name" value="P-loop containing nucleotide triphosphate hydrolases"/>
    <property type="match status" value="1"/>
</dbReference>